<keyword evidence="9" id="KW-1185">Reference proteome</keyword>
<accession>A0ABY6D1Q4</accession>
<protein>
    <submittedName>
        <fullName evidence="8">RagB/SusD family nutrient uptake outer membrane protein</fullName>
    </submittedName>
</protein>
<dbReference type="Proteomes" id="UP001062165">
    <property type="component" value="Chromosome"/>
</dbReference>
<feature type="domain" description="SusD-like N-terminal" evidence="7">
    <location>
        <begin position="67"/>
        <end position="224"/>
    </location>
</feature>
<dbReference type="InterPro" id="IPR033985">
    <property type="entry name" value="SusD-like_N"/>
</dbReference>
<dbReference type="InterPro" id="IPR012944">
    <property type="entry name" value="SusD_RagB_dom"/>
</dbReference>
<dbReference type="Pfam" id="PF14322">
    <property type="entry name" value="SusD-like_3"/>
    <property type="match status" value="1"/>
</dbReference>
<name>A0ABY6D1Q4_9BACT</name>
<dbReference type="EMBL" id="CP106735">
    <property type="protein sequence ID" value="UXX79854.1"/>
    <property type="molecule type" value="Genomic_DNA"/>
</dbReference>
<evidence type="ECO:0000313" key="8">
    <source>
        <dbReference type="EMBL" id="UXX79854.1"/>
    </source>
</evidence>
<proteinExistence type="inferred from homology"/>
<evidence type="ECO:0000256" key="3">
    <source>
        <dbReference type="ARBA" id="ARBA00022729"/>
    </source>
</evidence>
<dbReference type="PROSITE" id="PS51257">
    <property type="entry name" value="PROKAR_LIPOPROTEIN"/>
    <property type="match status" value="1"/>
</dbReference>
<dbReference type="Pfam" id="PF07980">
    <property type="entry name" value="SusD_RagB"/>
    <property type="match status" value="1"/>
</dbReference>
<evidence type="ECO:0000256" key="2">
    <source>
        <dbReference type="ARBA" id="ARBA00006275"/>
    </source>
</evidence>
<evidence type="ECO:0000256" key="4">
    <source>
        <dbReference type="ARBA" id="ARBA00023136"/>
    </source>
</evidence>
<feature type="domain" description="RagB/SusD" evidence="6">
    <location>
        <begin position="362"/>
        <end position="546"/>
    </location>
</feature>
<keyword evidence="4" id="KW-0472">Membrane</keyword>
<evidence type="ECO:0000313" key="9">
    <source>
        <dbReference type="Proteomes" id="UP001062165"/>
    </source>
</evidence>
<keyword evidence="3" id="KW-0732">Signal</keyword>
<organism evidence="8 9">
    <name type="scientific">Reichenbachiella carrageenanivorans</name>
    <dbReference type="NCBI Taxonomy" id="2979869"/>
    <lineage>
        <taxon>Bacteria</taxon>
        <taxon>Pseudomonadati</taxon>
        <taxon>Bacteroidota</taxon>
        <taxon>Cytophagia</taxon>
        <taxon>Cytophagales</taxon>
        <taxon>Reichenbachiellaceae</taxon>
        <taxon>Reichenbachiella</taxon>
    </lineage>
</organism>
<reference evidence="8" key="1">
    <citation type="submission" date="2022-10" db="EMBL/GenBank/DDBJ databases">
        <title>Comparative genomics and taxonomic characterization of three novel marine species of genus Reichenbachiella exhibiting antioxidant and polysaccharide degradation activities.</title>
        <authorList>
            <person name="Muhammad N."/>
            <person name="Lee Y.-J."/>
            <person name="Ko J."/>
            <person name="Kim S.-G."/>
        </authorList>
    </citation>
    <scope>NUCLEOTIDE SEQUENCE</scope>
    <source>
        <strain evidence="8">Wsw4-B4</strain>
    </source>
</reference>
<dbReference type="RefSeq" id="WP_263051585.1">
    <property type="nucleotide sequence ID" value="NZ_CP106735.1"/>
</dbReference>
<comment type="subcellular location">
    <subcellularLocation>
        <location evidence="1">Cell outer membrane</location>
    </subcellularLocation>
</comment>
<gene>
    <name evidence="8" type="ORF">N7E81_01880</name>
</gene>
<sequence length="546" mass="61226">MKVFSKITLLLCLAISVGCQDFLEENPKNLLTVDDIPHTVEGAEKLVFAAYENWTEGTKLYARWMPLWEIGTDNMAPQELYSTVVAPYVTHTLTATEQFMYTGVWGPLWQGVADANNAIDLISAITEISEEEKAPIIGEALFMRALYYYHLVRMWGDQPIFLESVNSLTAIKVAERQSVEEVYEQVIIPDLIEAADLLPGSYTGDDIGRMTKWSAKVVLAEVYLTRAGWRRTSQGQMVQGDAKYYELAQDAAWEVIQNPDGFDIHTSFIGTEPAYARPWLEAFSSESLVEFGNLAGMGIGAEGEGLYLVSEVLMARQNLFWGNSPEVNSSPLSGGKRGFYIPTPDFFRTFEAGDERKEWGLLSKTTMADGSTGYTNPVFRKWADPAIYNGNDGVIDNDGENNIVLYRVADALLIYAEAVNEVNGAPTAQAYAQINRLRNRAGLGDLPLGLDYEGFKKVVWQERRVELHAECKRKFDLIRTNRLLEESNTRDVYYSSSDNPDYLGATVINDILVNAPVTTYPAHEHLWPIPVDEMTLNKSWVQNDGY</sequence>
<dbReference type="SUPFAM" id="SSF48452">
    <property type="entry name" value="TPR-like"/>
    <property type="match status" value="1"/>
</dbReference>
<evidence type="ECO:0000256" key="5">
    <source>
        <dbReference type="ARBA" id="ARBA00023237"/>
    </source>
</evidence>
<dbReference type="Gene3D" id="1.25.40.390">
    <property type="match status" value="1"/>
</dbReference>
<keyword evidence="5" id="KW-0998">Cell outer membrane</keyword>
<dbReference type="InterPro" id="IPR011990">
    <property type="entry name" value="TPR-like_helical_dom_sf"/>
</dbReference>
<evidence type="ECO:0000256" key="1">
    <source>
        <dbReference type="ARBA" id="ARBA00004442"/>
    </source>
</evidence>
<evidence type="ECO:0000259" key="6">
    <source>
        <dbReference type="Pfam" id="PF07980"/>
    </source>
</evidence>
<comment type="similarity">
    <text evidence="2">Belongs to the SusD family.</text>
</comment>
<evidence type="ECO:0000259" key="7">
    <source>
        <dbReference type="Pfam" id="PF14322"/>
    </source>
</evidence>